<feature type="region of interest" description="Disordered" evidence="1">
    <location>
        <begin position="1"/>
        <end position="36"/>
    </location>
</feature>
<dbReference type="RefSeq" id="WP_393175102.1">
    <property type="nucleotide sequence ID" value="NZ_JBICRM010000040.1"/>
</dbReference>
<evidence type="ECO:0000256" key="1">
    <source>
        <dbReference type="SAM" id="MobiDB-lite"/>
    </source>
</evidence>
<feature type="compositionally biased region" description="Basic and acidic residues" evidence="1">
    <location>
        <begin position="1"/>
        <end position="17"/>
    </location>
</feature>
<organism evidence="2 3">
    <name type="scientific">Nonomuraea marmarensis</name>
    <dbReference type="NCBI Taxonomy" id="3351344"/>
    <lineage>
        <taxon>Bacteria</taxon>
        <taxon>Bacillati</taxon>
        <taxon>Actinomycetota</taxon>
        <taxon>Actinomycetes</taxon>
        <taxon>Streptosporangiales</taxon>
        <taxon>Streptosporangiaceae</taxon>
        <taxon>Nonomuraea</taxon>
    </lineage>
</organism>
<proteinExistence type="predicted"/>
<reference evidence="2 3" key="1">
    <citation type="submission" date="2024-10" db="EMBL/GenBank/DDBJ databases">
        <authorList>
            <person name="Topkara A.R."/>
            <person name="Saygin H."/>
        </authorList>
    </citation>
    <scope>NUCLEOTIDE SEQUENCE [LARGE SCALE GENOMIC DNA]</scope>
    <source>
        <strain evidence="2 3">M3C6</strain>
    </source>
</reference>
<evidence type="ECO:0000313" key="2">
    <source>
        <dbReference type="EMBL" id="MFG1709871.1"/>
    </source>
</evidence>
<sequence>MKNEPRNAPEEGVHDLSARVSPAELSARGRDEGTGYCGEIIANEEDDL</sequence>
<gene>
    <name evidence="2" type="ORF">ACFLIM_42580</name>
</gene>
<name>A0ABW7ATY5_9ACTN</name>
<accession>A0ABW7ATY5</accession>
<comment type="caution">
    <text evidence="2">The sequence shown here is derived from an EMBL/GenBank/DDBJ whole genome shotgun (WGS) entry which is preliminary data.</text>
</comment>
<evidence type="ECO:0000313" key="3">
    <source>
        <dbReference type="Proteomes" id="UP001603978"/>
    </source>
</evidence>
<dbReference type="Proteomes" id="UP001603978">
    <property type="component" value="Unassembled WGS sequence"/>
</dbReference>
<keyword evidence="3" id="KW-1185">Reference proteome</keyword>
<dbReference type="EMBL" id="JBICRM010000040">
    <property type="protein sequence ID" value="MFG1709871.1"/>
    <property type="molecule type" value="Genomic_DNA"/>
</dbReference>
<protein>
    <submittedName>
        <fullName evidence="2">Uncharacterized protein</fullName>
    </submittedName>
</protein>